<dbReference type="Proteomes" id="UP000029224">
    <property type="component" value="Unassembled WGS sequence"/>
</dbReference>
<organism evidence="1 2">
    <name type="scientific">Vibrio maritimus</name>
    <dbReference type="NCBI Taxonomy" id="990268"/>
    <lineage>
        <taxon>Bacteria</taxon>
        <taxon>Pseudomonadati</taxon>
        <taxon>Pseudomonadota</taxon>
        <taxon>Gammaproteobacteria</taxon>
        <taxon>Vibrionales</taxon>
        <taxon>Vibrionaceae</taxon>
        <taxon>Vibrio</taxon>
    </lineage>
</organism>
<gene>
    <name evidence="1" type="ORF">JCM19240_1196</name>
</gene>
<evidence type="ECO:0000313" key="1">
    <source>
        <dbReference type="EMBL" id="GAL34288.1"/>
    </source>
</evidence>
<accession>A0A090T4X1</accession>
<dbReference type="AlphaFoldDB" id="A0A090T4X1"/>
<reference evidence="1 2" key="2">
    <citation type="submission" date="2014-09" db="EMBL/GenBank/DDBJ databases">
        <authorList>
            <consortium name="NBRP consortium"/>
            <person name="Sawabe T."/>
            <person name="Meirelles P."/>
            <person name="Nakanishi M."/>
            <person name="Sayaka M."/>
            <person name="Hattori M."/>
            <person name="Ohkuma M."/>
        </authorList>
    </citation>
    <scope>NUCLEOTIDE SEQUENCE [LARGE SCALE GENOMIC DNA]</scope>
    <source>
        <strain evidence="1 2">JCM 19240</strain>
    </source>
</reference>
<sequence length="59" mass="6656">MSQSEALILDVERLSNSAELNRFEESIVDRKNDALRQALSKRLASNQDAEINTQIVTSH</sequence>
<comment type="caution">
    <text evidence="1">The sequence shown here is derived from an EMBL/GenBank/DDBJ whole genome shotgun (WGS) entry which is preliminary data.</text>
</comment>
<proteinExistence type="predicted"/>
<name>A0A090T4X1_9VIBR</name>
<reference evidence="1 2" key="1">
    <citation type="submission" date="2014-09" db="EMBL/GenBank/DDBJ databases">
        <title>Vibrio maritimus JCM 19240. (C210) whole genome shotgun sequence.</title>
        <authorList>
            <person name="Sawabe T."/>
            <person name="Meirelles P."/>
            <person name="Nakanishi M."/>
            <person name="Sayaka M."/>
            <person name="Hattori M."/>
            <person name="Ohkuma M."/>
        </authorList>
    </citation>
    <scope>NUCLEOTIDE SEQUENCE [LARGE SCALE GENOMIC DNA]</scope>
    <source>
        <strain evidence="1 2">JCM 19240</strain>
    </source>
</reference>
<keyword evidence="2" id="KW-1185">Reference proteome</keyword>
<evidence type="ECO:0000313" key="2">
    <source>
        <dbReference type="Proteomes" id="UP000029224"/>
    </source>
</evidence>
<dbReference type="EMBL" id="BBMT01000004">
    <property type="protein sequence ID" value="GAL34288.1"/>
    <property type="molecule type" value="Genomic_DNA"/>
</dbReference>
<protein>
    <submittedName>
        <fullName evidence="1">Uncharacterized protein</fullName>
    </submittedName>
</protein>